<evidence type="ECO:0000259" key="7">
    <source>
        <dbReference type="PROSITE" id="PS50110"/>
    </source>
</evidence>
<evidence type="ECO:0000256" key="5">
    <source>
        <dbReference type="SAM" id="Phobius"/>
    </source>
</evidence>
<dbReference type="CDD" id="cd17546">
    <property type="entry name" value="REC_hyHK_CKI1_RcsC-like"/>
    <property type="match status" value="1"/>
</dbReference>
<evidence type="ECO:0000313" key="9">
    <source>
        <dbReference type="Proteomes" id="UP001305521"/>
    </source>
</evidence>
<evidence type="ECO:0000256" key="4">
    <source>
        <dbReference type="PROSITE-ProRule" id="PRU00169"/>
    </source>
</evidence>
<dbReference type="InterPro" id="IPR003661">
    <property type="entry name" value="HisK_dim/P_dom"/>
</dbReference>
<name>A0ABZ0PGN6_9PROT</name>
<dbReference type="Pfam" id="PF00512">
    <property type="entry name" value="HisKA"/>
    <property type="match status" value="1"/>
</dbReference>
<dbReference type="SMART" id="SM00387">
    <property type="entry name" value="HATPase_c"/>
    <property type="match status" value="1"/>
</dbReference>
<sequence length="878" mass="93794">MGLKALRNSIRLSFGSSGASPGGGGSDASGVAPRPSRLYALVAGLVILCLMTVYGIVMYRGQQEAVLEAERLTQSVAEALADQLTRAMQTVDVVMLDQAERSEQGLDTIPGQRSNLLRDVSQLRALLVTDANGLVLHSTVEGLVGQSLGDRDWFRVLRLSGQLIRLGPPEAGRFLAAPNARPISETGLWSIPLARAVRNARGEFEGTVIALINPEYLSSIARQYAEGFGVTVRLHSFNGALLARSDGSRAGIGQIHPGAWPFRNFLPRLERGSFVGVDQDGQNVMASFAVTRQGLFVVEVVRARSDAMAANRALGLLLGLGVAGAGAFILMALGLMVRQAHRLRAQGEQLAESEAAARAGSRAKEDFLASMSHEIRTPMNGVIGMTGLLLDTRLDDLQRRYAETIQNSAEHLLMVLNDILDFSKLEAGAVELERVPFELEKELATIVELFAPKAASKGVELLVALPGDMPRIMVGDPGRVRQVLFNLVGNAVKFTDKGWIQLDVTLEPLGQRRGWLMQCAVLDTGIGLDPAQVPHLFERFTQADASIRRKYGGTGLGLAICRRLAEEMGGGIEAGPRDPTKPRGAGSRFTFSAKLGQPPGPLEAAPATALAGVKIMVVDDLALNRDILARQLVSMGAEPVLARDGAEALTLLRDAASRDRPIRAVVLDGQLEHARGLDVARQIRAEPGLPRPAILLCSSGASLGKDQPEEGLVEGMLLKPALPARLRDSLLAALAPRAEADAPAVAEPTAPPTQEAPLQRVLLVEDNATNQLVMKTILGKAHCHVDVAGDGGEAVRMAHAAPYDVILMDLQMPVMDGLEATRQIRATQGPNRRTRIIGLTAAVGPVFEAQCRAAGMDDYLGKPVQRAALLDRLKQKVG</sequence>
<feature type="modified residue" description="4-aspartylphosphate" evidence="4">
    <location>
        <position position="809"/>
    </location>
</feature>
<dbReference type="Gene3D" id="3.30.565.10">
    <property type="entry name" value="Histidine kinase-like ATPase, C-terminal domain"/>
    <property type="match status" value="1"/>
</dbReference>
<dbReference type="CDD" id="cd00082">
    <property type="entry name" value="HisKA"/>
    <property type="match status" value="1"/>
</dbReference>
<feature type="modified residue" description="4-aspartylphosphate" evidence="4">
    <location>
        <position position="668"/>
    </location>
</feature>
<evidence type="ECO:0000256" key="2">
    <source>
        <dbReference type="ARBA" id="ARBA00012438"/>
    </source>
</evidence>
<keyword evidence="5" id="KW-0472">Membrane</keyword>
<dbReference type="SUPFAM" id="SSF47384">
    <property type="entry name" value="Homodimeric domain of signal transducing histidine kinase"/>
    <property type="match status" value="1"/>
</dbReference>
<dbReference type="Gene3D" id="3.40.50.2300">
    <property type="match status" value="2"/>
</dbReference>
<dbReference type="CDD" id="cd18774">
    <property type="entry name" value="PDC2_HK_sensor"/>
    <property type="match status" value="1"/>
</dbReference>
<dbReference type="InterPro" id="IPR005467">
    <property type="entry name" value="His_kinase_dom"/>
</dbReference>
<evidence type="ECO:0000256" key="3">
    <source>
        <dbReference type="ARBA" id="ARBA00022553"/>
    </source>
</evidence>
<comment type="catalytic activity">
    <reaction evidence="1">
        <text>ATP + protein L-histidine = ADP + protein N-phospho-L-histidine.</text>
        <dbReference type="EC" id="2.7.13.3"/>
    </reaction>
</comment>
<reference evidence="8 9" key="1">
    <citation type="submission" date="2023-11" db="EMBL/GenBank/DDBJ databases">
        <title>Arctic aerobic anoxygenic photoheterotroph Sediminicoccus rosea KRV36 adapts its photosynthesis to long days of polar summer.</title>
        <authorList>
            <person name="Tomasch J."/>
            <person name="Kopejtka K."/>
            <person name="Bily T."/>
            <person name="Gardiner A.T."/>
            <person name="Gardian Z."/>
            <person name="Shivaramu S."/>
            <person name="Koblizek M."/>
            <person name="Engelhardt F."/>
            <person name="Kaftan D."/>
        </authorList>
    </citation>
    <scope>NUCLEOTIDE SEQUENCE [LARGE SCALE GENOMIC DNA]</scope>
    <source>
        <strain evidence="8 9">R-30</strain>
    </source>
</reference>
<feature type="domain" description="Histidine kinase" evidence="6">
    <location>
        <begin position="370"/>
        <end position="597"/>
    </location>
</feature>
<feature type="domain" description="Response regulatory" evidence="7">
    <location>
        <begin position="614"/>
        <end position="734"/>
    </location>
</feature>
<feature type="transmembrane region" description="Helical" evidence="5">
    <location>
        <begin position="314"/>
        <end position="337"/>
    </location>
</feature>
<dbReference type="EC" id="2.7.13.3" evidence="2"/>
<dbReference type="PANTHER" id="PTHR45339">
    <property type="entry name" value="HYBRID SIGNAL TRANSDUCTION HISTIDINE KINASE J"/>
    <property type="match status" value="1"/>
</dbReference>
<keyword evidence="5" id="KW-1133">Transmembrane helix</keyword>
<dbReference type="RefSeq" id="WP_318648586.1">
    <property type="nucleotide sequence ID" value="NZ_CP137852.1"/>
</dbReference>
<accession>A0ABZ0PGN6</accession>
<dbReference type="EMBL" id="CP137852">
    <property type="protein sequence ID" value="WPB84622.1"/>
    <property type="molecule type" value="Genomic_DNA"/>
</dbReference>
<dbReference type="Gene3D" id="3.30.450.20">
    <property type="entry name" value="PAS domain"/>
    <property type="match status" value="1"/>
</dbReference>
<dbReference type="InterPro" id="IPR036890">
    <property type="entry name" value="HATPase_C_sf"/>
</dbReference>
<dbReference type="SUPFAM" id="SSF52172">
    <property type="entry name" value="CheY-like"/>
    <property type="match status" value="2"/>
</dbReference>
<dbReference type="Pfam" id="PF00072">
    <property type="entry name" value="Response_reg"/>
    <property type="match status" value="2"/>
</dbReference>
<evidence type="ECO:0000259" key="6">
    <source>
        <dbReference type="PROSITE" id="PS50109"/>
    </source>
</evidence>
<dbReference type="InterPro" id="IPR003594">
    <property type="entry name" value="HATPase_dom"/>
</dbReference>
<dbReference type="CDD" id="cd16922">
    <property type="entry name" value="HATPase_EvgS-ArcB-TorS-like"/>
    <property type="match status" value="1"/>
</dbReference>
<dbReference type="SMART" id="SM00448">
    <property type="entry name" value="REC"/>
    <property type="match status" value="2"/>
</dbReference>
<dbReference type="Proteomes" id="UP001305521">
    <property type="component" value="Chromosome"/>
</dbReference>
<dbReference type="PROSITE" id="PS50109">
    <property type="entry name" value="HIS_KIN"/>
    <property type="match status" value="1"/>
</dbReference>
<proteinExistence type="predicted"/>
<evidence type="ECO:0000313" key="8">
    <source>
        <dbReference type="EMBL" id="WPB84622.1"/>
    </source>
</evidence>
<organism evidence="8 9">
    <name type="scientific">Sediminicoccus rosea</name>
    <dbReference type="NCBI Taxonomy" id="1225128"/>
    <lineage>
        <taxon>Bacteria</taxon>
        <taxon>Pseudomonadati</taxon>
        <taxon>Pseudomonadota</taxon>
        <taxon>Alphaproteobacteria</taxon>
        <taxon>Acetobacterales</taxon>
        <taxon>Roseomonadaceae</taxon>
        <taxon>Sediminicoccus</taxon>
    </lineage>
</organism>
<feature type="domain" description="Response regulatory" evidence="7">
    <location>
        <begin position="760"/>
        <end position="877"/>
    </location>
</feature>
<keyword evidence="5" id="KW-0812">Transmembrane</keyword>
<dbReference type="SMART" id="SM00388">
    <property type="entry name" value="HisKA"/>
    <property type="match status" value="1"/>
</dbReference>
<dbReference type="PRINTS" id="PR00344">
    <property type="entry name" value="BCTRLSENSOR"/>
</dbReference>
<dbReference type="PROSITE" id="PS50110">
    <property type="entry name" value="RESPONSE_REGULATORY"/>
    <property type="match status" value="2"/>
</dbReference>
<dbReference type="InterPro" id="IPR036097">
    <property type="entry name" value="HisK_dim/P_sf"/>
</dbReference>
<dbReference type="InterPro" id="IPR001789">
    <property type="entry name" value="Sig_transdc_resp-reg_receiver"/>
</dbReference>
<dbReference type="InterPro" id="IPR011006">
    <property type="entry name" value="CheY-like_superfamily"/>
</dbReference>
<dbReference type="Gene3D" id="1.10.287.130">
    <property type="match status" value="1"/>
</dbReference>
<evidence type="ECO:0000256" key="1">
    <source>
        <dbReference type="ARBA" id="ARBA00000085"/>
    </source>
</evidence>
<gene>
    <name evidence="8" type="ORF">R9Z33_21315</name>
</gene>
<dbReference type="CDD" id="cd00156">
    <property type="entry name" value="REC"/>
    <property type="match status" value="1"/>
</dbReference>
<dbReference type="SUPFAM" id="SSF55874">
    <property type="entry name" value="ATPase domain of HSP90 chaperone/DNA topoisomerase II/histidine kinase"/>
    <property type="match status" value="1"/>
</dbReference>
<protein>
    <recommendedName>
        <fullName evidence="2">histidine kinase</fullName>
        <ecNumber evidence="2">2.7.13.3</ecNumber>
    </recommendedName>
</protein>
<feature type="transmembrane region" description="Helical" evidence="5">
    <location>
        <begin position="38"/>
        <end position="57"/>
    </location>
</feature>
<dbReference type="CDD" id="cd12914">
    <property type="entry name" value="PDC1_DGC_like"/>
    <property type="match status" value="1"/>
</dbReference>
<dbReference type="Pfam" id="PF02518">
    <property type="entry name" value="HATPase_c"/>
    <property type="match status" value="1"/>
</dbReference>
<dbReference type="InterPro" id="IPR004358">
    <property type="entry name" value="Sig_transdc_His_kin-like_C"/>
</dbReference>
<dbReference type="PANTHER" id="PTHR45339:SF5">
    <property type="entry name" value="HISTIDINE KINASE"/>
    <property type="match status" value="1"/>
</dbReference>
<keyword evidence="9" id="KW-1185">Reference proteome</keyword>
<keyword evidence="3 4" id="KW-0597">Phosphoprotein</keyword>